<evidence type="ECO:0000256" key="1">
    <source>
        <dbReference type="SAM" id="MobiDB-lite"/>
    </source>
</evidence>
<reference evidence="2 3" key="1">
    <citation type="submission" date="2023-11" db="EMBL/GenBank/DDBJ databases">
        <authorList>
            <person name="Okamura Y."/>
        </authorList>
    </citation>
    <scope>NUCLEOTIDE SEQUENCE [LARGE SCALE GENOMIC DNA]</scope>
</reference>
<feature type="region of interest" description="Disordered" evidence="1">
    <location>
        <begin position="1"/>
        <end position="31"/>
    </location>
</feature>
<dbReference type="Proteomes" id="UP001497472">
    <property type="component" value="Unassembled WGS sequence"/>
</dbReference>
<feature type="compositionally biased region" description="Basic and acidic residues" evidence="1">
    <location>
        <begin position="20"/>
        <end position="30"/>
    </location>
</feature>
<organism evidence="2 3">
    <name type="scientific">Leptosia nina</name>
    <dbReference type="NCBI Taxonomy" id="320188"/>
    <lineage>
        <taxon>Eukaryota</taxon>
        <taxon>Metazoa</taxon>
        <taxon>Ecdysozoa</taxon>
        <taxon>Arthropoda</taxon>
        <taxon>Hexapoda</taxon>
        <taxon>Insecta</taxon>
        <taxon>Pterygota</taxon>
        <taxon>Neoptera</taxon>
        <taxon>Endopterygota</taxon>
        <taxon>Lepidoptera</taxon>
        <taxon>Glossata</taxon>
        <taxon>Ditrysia</taxon>
        <taxon>Papilionoidea</taxon>
        <taxon>Pieridae</taxon>
        <taxon>Pierinae</taxon>
        <taxon>Leptosia</taxon>
    </lineage>
</organism>
<dbReference type="AlphaFoldDB" id="A0AAV1JSK3"/>
<comment type="caution">
    <text evidence="2">The sequence shown here is derived from an EMBL/GenBank/DDBJ whole genome shotgun (WGS) entry which is preliminary data.</text>
</comment>
<accession>A0AAV1JSK3</accession>
<keyword evidence="3" id="KW-1185">Reference proteome</keyword>
<proteinExistence type="predicted"/>
<sequence length="78" mass="8729">MTRHSRMSGGSPQPSEGEESGEHDHHEEGGLPHFRHQTAHLLVVLCFCWAHVECGYERSESTMDGCVTSCGKIFLKLF</sequence>
<dbReference type="EMBL" id="CAVLEF010000144">
    <property type="protein sequence ID" value="CAK1552403.1"/>
    <property type="molecule type" value="Genomic_DNA"/>
</dbReference>
<gene>
    <name evidence="2" type="ORF">LNINA_LOCUS11448</name>
</gene>
<evidence type="ECO:0000313" key="2">
    <source>
        <dbReference type="EMBL" id="CAK1552403.1"/>
    </source>
</evidence>
<evidence type="ECO:0000313" key="3">
    <source>
        <dbReference type="Proteomes" id="UP001497472"/>
    </source>
</evidence>
<protein>
    <submittedName>
        <fullName evidence="2">Uncharacterized protein</fullName>
    </submittedName>
</protein>
<name>A0AAV1JSK3_9NEOP</name>